<dbReference type="SUPFAM" id="SSF55031">
    <property type="entry name" value="Bacterial exopeptidase dimerisation domain"/>
    <property type="match status" value="1"/>
</dbReference>
<gene>
    <name evidence="2" type="ORF">K5V21_02505</name>
</gene>
<dbReference type="SUPFAM" id="SSF53187">
    <property type="entry name" value="Zn-dependent exopeptidases"/>
    <property type="match status" value="1"/>
</dbReference>
<dbReference type="EMBL" id="JAIKTU010000002">
    <property type="protein sequence ID" value="MBY0754318.1"/>
    <property type="molecule type" value="Genomic_DNA"/>
</dbReference>
<dbReference type="NCBIfam" id="TIGR01893">
    <property type="entry name" value="aa-his-dipept"/>
    <property type="match status" value="1"/>
</dbReference>
<comment type="caution">
    <text evidence="2">The sequence shown here is derived from an EMBL/GenBank/DDBJ whole genome shotgun (WGS) entry which is preliminary data.</text>
</comment>
<feature type="domain" description="Peptidase M20 dimerisation" evidence="1">
    <location>
        <begin position="207"/>
        <end position="291"/>
    </location>
</feature>
<evidence type="ECO:0000313" key="2">
    <source>
        <dbReference type="EMBL" id="MBY0754318.1"/>
    </source>
</evidence>
<dbReference type="Pfam" id="PF07687">
    <property type="entry name" value="M20_dimer"/>
    <property type="match status" value="1"/>
</dbReference>
<dbReference type="Gene3D" id="3.40.630.10">
    <property type="entry name" value="Zn peptidases"/>
    <property type="match status" value="2"/>
</dbReference>
<dbReference type="InterPro" id="IPR001160">
    <property type="entry name" value="Peptidase_M20C"/>
</dbReference>
<dbReference type="PANTHER" id="PTHR43501:SF1">
    <property type="entry name" value="CYTOSOL NON-SPECIFIC DIPEPTIDASE"/>
    <property type="match status" value="1"/>
</dbReference>
<reference evidence="2 3" key="1">
    <citation type="journal article" date="2021" name="Cell Host Microbe">
        <title>in vivo commensal control of Clostridioides difficile virulence.</title>
        <authorList>
            <person name="Girinathan B.P."/>
            <person name="Dibenedetto N."/>
            <person name="Worley J.N."/>
            <person name="Peltier J."/>
            <person name="Arrieta-Ortiz M.L."/>
            <person name="Rupa Christinal Immanuel S."/>
            <person name="Lavin R."/>
            <person name="Delaney M.L."/>
            <person name="Cummins C."/>
            <person name="Hoffmann M."/>
            <person name="Luo Y."/>
            <person name="Gonzalez-Escalona N."/>
            <person name="Allard M."/>
            <person name="Onderdonk A.B."/>
            <person name="Gerber G.K."/>
            <person name="Sonenshein A.L."/>
            <person name="Baliga N."/>
            <person name="Dupuy B."/>
            <person name="Bry L."/>
        </authorList>
    </citation>
    <scope>NUCLEOTIDE SEQUENCE [LARGE SCALE GENOMIC DNA]</scope>
    <source>
        <strain evidence="2 3">DSM 599</strain>
    </source>
</reference>
<dbReference type="InterPro" id="IPR002933">
    <property type="entry name" value="Peptidase_M20"/>
</dbReference>
<dbReference type="PRINTS" id="PR00934">
    <property type="entry name" value="XHISDIPTASE"/>
</dbReference>
<dbReference type="CDD" id="cd03890">
    <property type="entry name" value="M20_pepD"/>
    <property type="match status" value="1"/>
</dbReference>
<protein>
    <submittedName>
        <fullName evidence="2">Aminoacyl-histidine dipeptidase</fullName>
    </submittedName>
</protein>
<dbReference type="InterPro" id="IPR011650">
    <property type="entry name" value="Peptidase_M20_dimer"/>
</dbReference>
<evidence type="ECO:0000313" key="3">
    <source>
        <dbReference type="Proteomes" id="UP001299068"/>
    </source>
</evidence>
<dbReference type="PANTHER" id="PTHR43501">
    <property type="entry name" value="CYTOSOL NON-SPECIFIC DIPEPTIDASE"/>
    <property type="match status" value="1"/>
</dbReference>
<accession>A0ABS7KU24</accession>
<organism evidence="2 3">
    <name type="scientific">Clostridium sardiniense</name>
    <name type="common">Clostridium absonum</name>
    <dbReference type="NCBI Taxonomy" id="29369"/>
    <lineage>
        <taxon>Bacteria</taxon>
        <taxon>Bacillati</taxon>
        <taxon>Bacillota</taxon>
        <taxon>Clostridia</taxon>
        <taxon>Eubacteriales</taxon>
        <taxon>Clostridiaceae</taxon>
        <taxon>Clostridium</taxon>
    </lineage>
</organism>
<dbReference type="Proteomes" id="UP001299068">
    <property type="component" value="Unassembled WGS sequence"/>
</dbReference>
<keyword evidence="3" id="KW-1185">Reference proteome</keyword>
<sequence>MSVCQNLEPKKVFGFFEELTKIPHCSYHEKQISDYLVNFAKKRNLEVIQDKALNVIIRKPGTKGYENKTPVIIQGHMDMVCEKTEDSKHDFSKDPLELRVVGDNLYATNTTLGADDGIAVAYALAILDSDDIPHPPLEVVVTTAEEVGMDGAMALDTSLLKGKIMLNVDSEEEGVLLTGCAGGINTRTIFSNDLISKSGKCIQLSVTGLLGGHSGIEIVKQRANANKLMGRLLFELKTSIEFNIVKINGGTKHNAIPRECIASITLKNDSDISKVNTIVKKMEEDFKSEYRVTDPGLTLKVSDCCCTNDDKEFTSKRTSEVIDFLVASPNGVQNMSEDIKGLVQTSLNIAVIDTTKDGIEITISIRSSMKSLKYEVFNTLSVISKMLNAKLEKLTEYPEWEYDPNSKVRELCLNVYKDLFNKGAEVSAIHAGLECGLFKETMKDTDMISFGPSIYDAHTTNEHLCISSAERMYKLLLEVLKEIN</sequence>
<name>A0ABS7KU24_CLOSR</name>
<dbReference type="Pfam" id="PF01546">
    <property type="entry name" value="Peptidase_M20"/>
    <property type="match status" value="1"/>
</dbReference>
<dbReference type="InterPro" id="IPR036264">
    <property type="entry name" value="Bact_exopeptidase_dim_dom"/>
</dbReference>
<evidence type="ECO:0000259" key="1">
    <source>
        <dbReference type="Pfam" id="PF07687"/>
    </source>
</evidence>
<proteinExistence type="predicted"/>
<dbReference type="RefSeq" id="WP_221858861.1">
    <property type="nucleotide sequence ID" value="NZ_JAIKTU010000002.1"/>
</dbReference>
<dbReference type="PIRSF" id="PIRSF016599">
    <property type="entry name" value="Xaa-His_dipept"/>
    <property type="match status" value="1"/>
</dbReference>